<organism evidence="2 3">
    <name type="scientific">Maribacter algarum</name>
    <name type="common">ex Zhang et al. 2020</name>
    <dbReference type="NCBI Taxonomy" id="2578118"/>
    <lineage>
        <taxon>Bacteria</taxon>
        <taxon>Pseudomonadati</taxon>
        <taxon>Bacteroidota</taxon>
        <taxon>Flavobacteriia</taxon>
        <taxon>Flavobacteriales</taxon>
        <taxon>Flavobacteriaceae</taxon>
        <taxon>Maribacter</taxon>
    </lineage>
</organism>
<keyword evidence="3" id="KW-1185">Reference proteome</keyword>
<feature type="chain" id="PRO_5024362844" description="DUF4292 domain-containing protein" evidence="1">
    <location>
        <begin position="21"/>
        <end position="200"/>
    </location>
</feature>
<keyword evidence="1" id="KW-0732">Signal</keyword>
<evidence type="ECO:0000256" key="1">
    <source>
        <dbReference type="SAM" id="SignalP"/>
    </source>
</evidence>
<evidence type="ECO:0008006" key="4">
    <source>
        <dbReference type="Google" id="ProtNLM"/>
    </source>
</evidence>
<gene>
    <name evidence="2" type="ORF">FEE95_03610</name>
</gene>
<dbReference type="OrthoDB" id="1043955at2"/>
<evidence type="ECO:0000313" key="3">
    <source>
        <dbReference type="Proteomes" id="UP000310314"/>
    </source>
</evidence>
<name>A0A5S3PUA9_9FLAO</name>
<proteinExistence type="predicted"/>
<comment type="caution">
    <text evidence="2">The sequence shown here is derived from an EMBL/GenBank/DDBJ whole genome shotgun (WGS) entry which is preliminary data.</text>
</comment>
<dbReference type="AlphaFoldDB" id="A0A5S3PUA9"/>
<evidence type="ECO:0000313" key="2">
    <source>
        <dbReference type="EMBL" id="TMM58530.1"/>
    </source>
</evidence>
<reference evidence="2 3" key="1">
    <citation type="submission" date="2019-05" db="EMBL/GenBank/DDBJ databases">
        <authorList>
            <person name="Zhang J.-Y."/>
            <person name="Feg X."/>
            <person name="Du Z.-J."/>
        </authorList>
    </citation>
    <scope>NUCLEOTIDE SEQUENCE [LARGE SCALE GENOMIC DNA]</scope>
    <source>
        <strain evidence="2 3">RZ26</strain>
    </source>
</reference>
<feature type="signal peptide" evidence="1">
    <location>
        <begin position="1"/>
        <end position="20"/>
    </location>
</feature>
<accession>A0A5S3PUA9</accession>
<protein>
    <recommendedName>
        <fullName evidence="4">DUF4292 domain-containing protein</fullName>
    </recommendedName>
</protein>
<dbReference type="PROSITE" id="PS51257">
    <property type="entry name" value="PROKAR_LIPOPROTEIN"/>
    <property type="match status" value="1"/>
</dbReference>
<dbReference type="EMBL" id="VATY01000001">
    <property type="protein sequence ID" value="TMM58530.1"/>
    <property type="molecule type" value="Genomic_DNA"/>
</dbReference>
<dbReference type="Proteomes" id="UP000310314">
    <property type="component" value="Unassembled WGS sequence"/>
</dbReference>
<sequence length="200" mass="23128">MRYLLSSVLLVLFVSCASYPKKNGFTASVRQPIQNPYFSDASKDYVYKANIVAFGNSFSGIFIVKKLGEDHHRIAFTTEMGNKIFDFTFQGEDFKVNHILKKMDKKILINVLKNDFRVLVKENPSMEKTFQKDSNSIYETKIGNKKYYHFLSKEKLNKVVRVGNGKEKVEFTFSEINDNIALHIQILHKNIELKISLKSI</sequence>
<dbReference type="RefSeq" id="WP_138656462.1">
    <property type="nucleotide sequence ID" value="NZ_VATY01000001.1"/>
</dbReference>